<dbReference type="PANTHER" id="PTHR10625:SF31">
    <property type="entry name" value="HISTONE DEACETYLASE DOMAIN-CONTAINING PROTEIN"/>
    <property type="match status" value="1"/>
</dbReference>
<dbReference type="EMBL" id="CP018076">
    <property type="protein sequence ID" value="APE44444.1"/>
    <property type="molecule type" value="Genomic_DNA"/>
</dbReference>
<evidence type="ECO:0000313" key="4">
    <source>
        <dbReference type="EMBL" id="APE44444.1"/>
    </source>
</evidence>
<evidence type="ECO:0000313" key="5">
    <source>
        <dbReference type="Proteomes" id="UP000181897"/>
    </source>
</evidence>
<dbReference type="InterPro" id="IPR003084">
    <property type="entry name" value="HDAC_I/II"/>
</dbReference>
<keyword evidence="5" id="KW-1185">Reference proteome</keyword>
<evidence type="ECO:0000259" key="3">
    <source>
        <dbReference type="Pfam" id="PF00850"/>
    </source>
</evidence>
<dbReference type="KEGG" id="suam:BOO69_14260"/>
<dbReference type="InterPro" id="IPR037138">
    <property type="entry name" value="His_deacetylse_dom_sf"/>
</dbReference>
<feature type="domain" description="Histone deacetylase" evidence="3">
    <location>
        <begin position="43"/>
        <end position="322"/>
    </location>
</feature>
<dbReference type="OrthoDB" id="9808367at2"/>
<dbReference type="PRINTS" id="PR01271">
    <property type="entry name" value="HISDACETLASE"/>
</dbReference>
<dbReference type="GO" id="GO:0016787">
    <property type="term" value="F:hydrolase activity"/>
    <property type="evidence" value="ECO:0007669"/>
    <property type="project" value="UniProtKB-KW"/>
</dbReference>
<proteinExistence type="inferred from homology"/>
<dbReference type="PRINTS" id="PR01270">
    <property type="entry name" value="HDASUPER"/>
</dbReference>
<dbReference type="GO" id="GO:0004407">
    <property type="term" value="F:histone deacetylase activity"/>
    <property type="evidence" value="ECO:0007669"/>
    <property type="project" value="InterPro"/>
</dbReference>
<dbReference type="GO" id="GO:0040029">
    <property type="term" value="P:epigenetic regulation of gene expression"/>
    <property type="evidence" value="ECO:0007669"/>
    <property type="project" value="TreeGrafter"/>
</dbReference>
<organism evidence="4 5">
    <name type="scientific">Sulfitobacter alexandrii</name>
    <dbReference type="NCBI Taxonomy" id="1917485"/>
    <lineage>
        <taxon>Bacteria</taxon>
        <taxon>Pseudomonadati</taxon>
        <taxon>Pseudomonadota</taxon>
        <taxon>Alphaproteobacteria</taxon>
        <taxon>Rhodobacterales</taxon>
        <taxon>Roseobacteraceae</taxon>
        <taxon>Sulfitobacter</taxon>
    </lineage>
</organism>
<dbReference type="InterPro" id="IPR023801">
    <property type="entry name" value="His_deacetylse_dom"/>
</dbReference>
<gene>
    <name evidence="4" type="ORF">BOO69_14260</name>
</gene>
<comment type="similarity">
    <text evidence="1">Belongs to the histone deacetylase family.</text>
</comment>
<protein>
    <submittedName>
        <fullName evidence="4">Class II histone deacetylase</fullName>
    </submittedName>
</protein>
<dbReference type="Gene3D" id="3.40.800.20">
    <property type="entry name" value="Histone deacetylase domain"/>
    <property type="match status" value="1"/>
</dbReference>
<evidence type="ECO:0000256" key="1">
    <source>
        <dbReference type="ARBA" id="ARBA00005947"/>
    </source>
</evidence>
<keyword evidence="2" id="KW-0378">Hydrolase</keyword>
<dbReference type="STRING" id="1917485.BOO69_14260"/>
<dbReference type="PANTHER" id="PTHR10625">
    <property type="entry name" value="HISTONE DEACETYLASE HDAC1-RELATED"/>
    <property type="match status" value="1"/>
</dbReference>
<sequence length="371" mass="40005">MATGFLFHERYMWHDPGSAILVVPCEGVHQPMPSAETAEGKRRIRNLVEASGLSDHLVPLKPRLIAEADLLRFHTQDYLDYLKQIDKTGGVAGESVQFSAGGYEIARLSTGGVLSAMEAVLSGNVENAYALVRPPGHHAERDRARGFCLLANISVAIMAAQATLGVGRVAVVDWDVHHGNGTEQAFYDSADVLTISIHQDGNYPAETGGHDARGTGAGEGYNLNIPLPAGSGIGAYKAAFERAVLPALDAFAPDLIVIAAGFDANGFDPLARQLLDSETYRWMTARLMERAADLCMGRLLAVHEGGYSEAYVPYCAMAMLEEMSGHRTELKDPLQEVVAAWPGQDLQPHQQEAIERAIAGHPALRERQAAQ</sequence>
<dbReference type="SUPFAM" id="SSF52768">
    <property type="entry name" value="Arginase/deacetylase"/>
    <property type="match status" value="1"/>
</dbReference>
<dbReference type="InterPro" id="IPR000286">
    <property type="entry name" value="HDACs"/>
</dbReference>
<dbReference type="CDD" id="cd09996">
    <property type="entry name" value="HDAC_classII_1"/>
    <property type="match status" value="1"/>
</dbReference>
<reference evidence="4 5" key="1">
    <citation type="submission" date="2016-11" db="EMBL/GenBank/DDBJ databases">
        <title>Complete genome sequence of Sulfitobacter sp. AM1-D1, a toxic bacteria associated with marine dinoflagellate Alexandrium minutum in East China Sea.</title>
        <authorList>
            <person name="Yang Q."/>
            <person name="Zhang X."/>
            <person name="Tian X."/>
        </authorList>
    </citation>
    <scope>NUCLEOTIDE SEQUENCE [LARGE SCALE GENOMIC DNA]</scope>
    <source>
        <strain evidence="4 5">AM1-D1</strain>
    </source>
</reference>
<dbReference type="InterPro" id="IPR023696">
    <property type="entry name" value="Ureohydrolase_dom_sf"/>
</dbReference>
<dbReference type="Proteomes" id="UP000181897">
    <property type="component" value="Chromosome"/>
</dbReference>
<accession>A0A1J0WJE5</accession>
<name>A0A1J0WJE5_9RHOB</name>
<dbReference type="AlphaFoldDB" id="A0A1J0WJE5"/>
<dbReference type="Pfam" id="PF00850">
    <property type="entry name" value="Hist_deacetyl"/>
    <property type="match status" value="1"/>
</dbReference>
<dbReference type="GO" id="GO:0005737">
    <property type="term" value="C:cytoplasm"/>
    <property type="evidence" value="ECO:0007669"/>
    <property type="project" value="TreeGrafter"/>
</dbReference>
<evidence type="ECO:0000256" key="2">
    <source>
        <dbReference type="ARBA" id="ARBA00022801"/>
    </source>
</evidence>